<dbReference type="SUPFAM" id="SSF50692">
    <property type="entry name" value="ADC-like"/>
    <property type="match status" value="1"/>
</dbReference>
<dbReference type="Pfam" id="PF01568">
    <property type="entry name" value="Molydop_binding"/>
    <property type="match status" value="1"/>
</dbReference>
<dbReference type="GO" id="GO:0051539">
    <property type="term" value="F:4 iron, 4 sulfur cluster binding"/>
    <property type="evidence" value="ECO:0007669"/>
    <property type="project" value="UniProtKB-KW"/>
</dbReference>
<dbReference type="CDD" id="cd02758">
    <property type="entry name" value="MopB_Tetrathionate-Ra"/>
    <property type="match status" value="1"/>
</dbReference>
<evidence type="ECO:0000256" key="9">
    <source>
        <dbReference type="ARBA" id="ARBA00023004"/>
    </source>
</evidence>
<evidence type="ECO:0000256" key="4">
    <source>
        <dbReference type="ARBA" id="ARBA00022485"/>
    </source>
</evidence>
<dbReference type="InterPro" id="IPR006311">
    <property type="entry name" value="TAT_signal"/>
</dbReference>
<evidence type="ECO:0000256" key="2">
    <source>
        <dbReference type="ARBA" id="ARBA00001966"/>
    </source>
</evidence>
<dbReference type="SUPFAM" id="SSF53706">
    <property type="entry name" value="Formate dehydrogenase/DMSO reductase, domains 1-3"/>
    <property type="match status" value="1"/>
</dbReference>
<dbReference type="PANTHER" id="PTHR43742">
    <property type="entry name" value="TRIMETHYLAMINE-N-OXIDE REDUCTASE"/>
    <property type="match status" value="1"/>
</dbReference>
<dbReference type="InterPro" id="IPR027467">
    <property type="entry name" value="MopterinOxRdtase_cofactor_BS"/>
</dbReference>
<comment type="caution">
    <text evidence="12">The sequence shown here is derived from an EMBL/GenBank/DDBJ whole genome shotgun (WGS) entry which is preliminary data.</text>
</comment>
<dbReference type="PROSITE" id="PS51669">
    <property type="entry name" value="4FE4S_MOW_BIS_MGD"/>
    <property type="match status" value="1"/>
</dbReference>
<dbReference type="InterPro" id="IPR006657">
    <property type="entry name" value="MoPterin_dinucl-bd_dom"/>
</dbReference>
<feature type="domain" description="4Fe-4S Mo/W bis-MGD-type" evidence="11">
    <location>
        <begin position="68"/>
        <end position="154"/>
    </location>
</feature>
<keyword evidence="10" id="KW-0411">Iron-sulfur</keyword>
<dbReference type="Gene3D" id="3.40.50.740">
    <property type="match status" value="1"/>
</dbReference>
<keyword evidence="7" id="KW-0732">Signal</keyword>
<dbReference type="InterPro" id="IPR006656">
    <property type="entry name" value="Mopterin_OxRdtase"/>
</dbReference>
<dbReference type="CDD" id="cd02780">
    <property type="entry name" value="MopB_CT_Tetrathionate_Arsenate-R"/>
    <property type="match status" value="1"/>
</dbReference>
<keyword evidence="9" id="KW-0408">Iron</keyword>
<dbReference type="InterPro" id="IPR009010">
    <property type="entry name" value="Asp_de-COase-like_dom_sf"/>
</dbReference>
<keyword evidence="6" id="KW-0479">Metal-binding</keyword>
<evidence type="ECO:0000256" key="5">
    <source>
        <dbReference type="ARBA" id="ARBA00022505"/>
    </source>
</evidence>
<accession>A0A3D9BRA5</accession>
<dbReference type="EMBL" id="QOHR01000014">
    <property type="protein sequence ID" value="REC56063.1"/>
    <property type="molecule type" value="Genomic_DNA"/>
</dbReference>
<evidence type="ECO:0000313" key="13">
    <source>
        <dbReference type="Proteomes" id="UP000257131"/>
    </source>
</evidence>
<reference evidence="12 13" key="1">
    <citation type="journal article" date="2017" name="Int. J. Syst. Evol. Microbiol.">
        <title>Rhodosalinus sediminis gen. nov., sp. nov., isolated from marine saltern.</title>
        <authorList>
            <person name="Guo L.Y."/>
            <person name="Ling S.K."/>
            <person name="Li C.M."/>
            <person name="Chen G.J."/>
            <person name="Du Z.J."/>
        </authorList>
    </citation>
    <scope>NUCLEOTIDE SEQUENCE [LARGE SCALE GENOMIC DNA]</scope>
    <source>
        <strain evidence="12 13">WDN1C137</strain>
    </source>
</reference>
<gene>
    <name evidence="12" type="ORF">DRV84_10605</name>
</gene>
<evidence type="ECO:0000256" key="7">
    <source>
        <dbReference type="ARBA" id="ARBA00022729"/>
    </source>
</evidence>
<dbReference type="Gene3D" id="3.30.200.210">
    <property type="match status" value="1"/>
</dbReference>
<evidence type="ECO:0000256" key="6">
    <source>
        <dbReference type="ARBA" id="ARBA00022723"/>
    </source>
</evidence>
<protein>
    <submittedName>
        <fullName evidence="12">Tetrathionate reductase subunit TtrA</fullName>
    </submittedName>
</protein>
<dbReference type="Pfam" id="PF00384">
    <property type="entry name" value="Molybdopterin"/>
    <property type="match status" value="1"/>
</dbReference>
<comment type="cofactor">
    <cofactor evidence="1">
        <name>Mo-bis(molybdopterin guanine dinucleotide)</name>
        <dbReference type="ChEBI" id="CHEBI:60539"/>
    </cofactor>
</comment>
<dbReference type="InterPro" id="IPR041929">
    <property type="entry name" value="Tetrathionate-R_A_N"/>
</dbReference>
<dbReference type="InterPro" id="IPR037946">
    <property type="entry name" value="MopB_CT_Tetrathionate"/>
</dbReference>
<keyword evidence="5" id="KW-0500">Molybdenum</keyword>
<keyword evidence="4" id="KW-0004">4Fe-4S</keyword>
<proteinExistence type="inferred from homology"/>
<dbReference type="InterPro" id="IPR050612">
    <property type="entry name" value="Prok_Mopterin_Oxidored"/>
</dbReference>
<sequence>MILNRRSLLLGGTTLAALGAMSHGFARTARDVIGGFTSPEAARGVTGGAHAPEYSIDAAGTLTRNPDQRVAYTMCEGCTTKCGVRVRIDNRSGDILRVTGNPYSPLSADPHIAYDKPVEDSYAGLSGHGETGLAGRSTACGRGNAALAKYRDPRRVLKPLKRAGGRGDGHWVEIEWEQLIEEVVEGGDLFGEGHVDGLRAIRDLETPIDPENPEFGPKANQLVVMPVFKNGRLMMAARFAKMAFGTRNLVGHRSYCGLSMRAGYAALLDNLKKQPHLKPDYRHAEYMLFVGTAPGNAGNPFKLQGTLMARARSENGARYVVVDPVLTNSVTQASGDRGRWQPIRPGTDGALVMGMIRWILESERYDRAFLERPSRAAAEAGGELSHSNATHLVIDSADAPEAGRFLRWGQLDPGADEALAGEPVCLDAATGTPMPTGAQSDPAILFHEDSVTLADGRTVEVATSLALLRREAERKTLDAYAEDCGIPAERIAELAREFTSYGKRAAADCHGGTMHAAGFYTAYGVVMLNALVGNLNAIGGTTAGGGSFKAVAKGPRYDLKSFPGKVKPRGVDAGRGGFAYERTSEYSRKVAAGENPYPARAPWHAFTQPMGAHWLASLLEGYPYKARALVTWSSNPVYGVAGLRETIDEKIRDPRNLPLMISIDAFINETSTYADYIVPDRIFYEAWGWTKPWGAVTVKDATARWPVVDCLTGTTPDGRHIDMETFFIDVAKRMGLPGFGEGAIPDAEGQLHPLHRAEDFWLRAGANVAFDGDPVPEADDAEMALTGVDRFADLMRATLKPEEWRRVGYLLNRGGRFEAHAAGYADGALRHRYGRTLQIWNETVASARNSMTGARFTGCPTWQGPRLADGTALDAEFPREEWPFRVVSTKSQLFSSSGPALKHLRKLRGTNAIGLNREDAAALGLETGDRVRLSSPGGTVEGAVLARAGVAPGTVAIEHGFGHRELGARTYRIGARVFEKGLSLAAGINSNDLGFQDPSASVPSVLADPVVGSIARQAIPARIERLLA</sequence>
<evidence type="ECO:0000313" key="12">
    <source>
        <dbReference type="EMBL" id="REC56063.1"/>
    </source>
</evidence>
<dbReference type="AlphaFoldDB" id="A0A3D9BRA5"/>
<dbReference type="PANTHER" id="PTHR43742:SF9">
    <property type="entry name" value="TETRATHIONATE REDUCTASE SUBUNIT A"/>
    <property type="match status" value="1"/>
</dbReference>
<dbReference type="InterPro" id="IPR006963">
    <property type="entry name" value="Mopterin_OxRdtase_4Fe-4S_dom"/>
</dbReference>
<dbReference type="RefSeq" id="WP_115980292.1">
    <property type="nucleotide sequence ID" value="NZ_QOHR01000014.1"/>
</dbReference>
<dbReference type="Gene3D" id="3.40.228.10">
    <property type="entry name" value="Dimethylsulfoxide Reductase, domain 2"/>
    <property type="match status" value="1"/>
</dbReference>
<dbReference type="OrthoDB" id="9810782at2"/>
<dbReference type="GO" id="GO:0046872">
    <property type="term" value="F:metal ion binding"/>
    <property type="evidence" value="ECO:0007669"/>
    <property type="project" value="UniProtKB-KW"/>
</dbReference>
<keyword evidence="8" id="KW-0560">Oxidoreductase</keyword>
<name>A0A3D9BRA5_9RHOB</name>
<dbReference type="GO" id="GO:0043546">
    <property type="term" value="F:molybdopterin cofactor binding"/>
    <property type="evidence" value="ECO:0007669"/>
    <property type="project" value="InterPro"/>
</dbReference>
<dbReference type="PROSITE" id="PS00551">
    <property type="entry name" value="MOLYBDOPTERIN_PROK_1"/>
    <property type="match status" value="1"/>
</dbReference>
<dbReference type="Proteomes" id="UP000257131">
    <property type="component" value="Unassembled WGS sequence"/>
</dbReference>
<evidence type="ECO:0000256" key="1">
    <source>
        <dbReference type="ARBA" id="ARBA00001942"/>
    </source>
</evidence>
<evidence type="ECO:0000256" key="3">
    <source>
        <dbReference type="ARBA" id="ARBA00010312"/>
    </source>
</evidence>
<comment type="similarity">
    <text evidence="3">Belongs to the prokaryotic molybdopterin-containing oxidoreductase family.</text>
</comment>
<evidence type="ECO:0000256" key="8">
    <source>
        <dbReference type="ARBA" id="ARBA00023002"/>
    </source>
</evidence>
<comment type="cofactor">
    <cofactor evidence="2">
        <name>[4Fe-4S] cluster</name>
        <dbReference type="ChEBI" id="CHEBI:49883"/>
    </cofactor>
</comment>
<keyword evidence="13" id="KW-1185">Reference proteome</keyword>
<organism evidence="12 13">
    <name type="scientific">Rhodosalinus sediminis</name>
    <dbReference type="NCBI Taxonomy" id="1940533"/>
    <lineage>
        <taxon>Bacteria</taxon>
        <taxon>Pseudomonadati</taxon>
        <taxon>Pseudomonadota</taxon>
        <taxon>Alphaproteobacteria</taxon>
        <taxon>Rhodobacterales</taxon>
        <taxon>Paracoccaceae</taxon>
        <taxon>Rhodosalinus</taxon>
    </lineage>
</organism>
<evidence type="ECO:0000259" key="11">
    <source>
        <dbReference type="PROSITE" id="PS51669"/>
    </source>
</evidence>
<dbReference type="GO" id="GO:0016491">
    <property type="term" value="F:oxidoreductase activity"/>
    <property type="evidence" value="ECO:0007669"/>
    <property type="project" value="UniProtKB-KW"/>
</dbReference>
<dbReference type="PROSITE" id="PS51318">
    <property type="entry name" value="TAT"/>
    <property type="match status" value="1"/>
</dbReference>
<evidence type="ECO:0000256" key="10">
    <source>
        <dbReference type="ARBA" id="ARBA00023014"/>
    </source>
</evidence>
<dbReference type="SMART" id="SM00926">
    <property type="entry name" value="Molybdop_Fe4S4"/>
    <property type="match status" value="1"/>
</dbReference>
<dbReference type="Gene3D" id="2.40.40.20">
    <property type="match status" value="1"/>
</dbReference>